<dbReference type="InterPro" id="IPR017896">
    <property type="entry name" value="4Fe4S_Fe-S-bd"/>
</dbReference>
<dbReference type="PROSITE" id="PS00197">
    <property type="entry name" value="2FE2S_FER_1"/>
    <property type="match status" value="1"/>
</dbReference>
<protein>
    <recommendedName>
        <fullName evidence="4">4Fe-4S ferredoxin-type domain-containing protein</fullName>
    </recommendedName>
</protein>
<feature type="domain" description="2Fe-2S ferredoxin-type" evidence="1">
    <location>
        <begin position="1"/>
        <end position="65"/>
    </location>
</feature>
<dbReference type="InterPro" id="IPR006058">
    <property type="entry name" value="2Fe2S_fd_BS"/>
</dbReference>
<dbReference type="InterPro" id="IPR017900">
    <property type="entry name" value="4Fe4S_Fe_S_CS"/>
</dbReference>
<proteinExistence type="predicted"/>
<feature type="non-terminal residue" evidence="3">
    <location>
        <position position="1"/>
    </location>
</feature>
<evidence type="ECO:0000259" key="1">
    <source>
        <dbReference type="PROSITE" id="PS51085"/>
    </source>
</evidence>
<dbReference type="InterPro" id="IPR036010">
    <property type="entry name" value="2Fe-2S_ferredoxin-like_sf"/>
</dbReference>
<dbReference type="PROSITE" id="PS51379">
    <property type="entry name" value="4FE4S_FER_2"/>
    <property type="match status" value="2"/>
</dbReference>
<dbReference type="SUPFAM" id="SSF46548">
    <property type="entry name" value="alpha-helical ferredoxin"/>
    <property type="match status" value="1"/>
</dbReference>
<reference evidence="3" key="1">
    <citation type="journal article" date="2014" name="Front. Microbiol.">
        <title>High frequency of phylogenetically diverse reductive dehalogenase-homologous genes in deep subseafloor sedimentary metagenomes.</title>
        <authorList>
            <person name="Kawai M."/>
            <person name="Futagami T."/>
            <person name="Toyoda A."/>
            <person name="Takaki Y."/>
            <person name="Nishi S."/>
            <person name="Hori S."/>
            <person name="Arai W."/>
            <person name="Tsubouchi T."/>
            <person name="Morono Y."/>
            <person name="Uchiyama I."/>
            <person name="Ito T."/>
            <person name="Fujiyama A."/>
            <person name="Inagaki F."/>
            <person name="Takami H."/>
        </authorList>
    </citation>
    <scope>NUCLEOTIDE SEQUENCE</scope>
    <source>
        <strain evidence="3">Expedition CK06-06</strain>
    </source>
</reference>
<dbReference type="Pfam" id="PF13187">
    <property type="entry name" value="Fer4_9"/>
    <property type="match status" value="1"/>
</dbReference>
<evidence type="ECO:0000313" key="3">
    <source>
        <dbReference type="EMBL" id="GAJ05063.1"/>
    </source>
</evidence>
<evidence type="ECO:0008006" key="4">
    <source>
        <dbReference type="Google" id="ProtNLM"/>
    </source>
</evidence>
<comment type="caution">
    <text evidence="3">The sequence shown here is derived from an EMBL/GenBank/DDBJ whole genome shotgun (WGS) entry which is preliminary data.</text>
</comment>
<dbReference type="SUPFAM" id="SSF54292">
    <property type="entry name" value="2Fe-2S ferredoxin-like"/>
    <property type="match status" value="1"/>
</dbReference>
<dbReference type="PROSITE" id="PS51085">
    <property type="entry name" value="2FE2S_FER_2"/>
    <property type="match status" value="1"/>
</dbReference>
<evidence type="ECO:0000259" key="2">
    <source>
        <dbReference type="PROSITE" id="PS51379"/>
    </source>
</evidence>
<sequence>PAELTIMQAMEYAGYRFIRCAGCRAGFCGACSTIYRTKNDYKLKAAMACQTKVEDGMYLVQIPFSPAEKAVYNIDDEKYAPNVFIKYYPEIAWCLSCNTCTKACPQDLEVMDYIQAALRGDFERVTELSFDCIQCGLCAIRCPAEIVQYHIAQLGRRMYGKHGLPQEPNVTQKVKEIESGKFEKDFEKLLTLDSNKLESIYTEQQKTREVF</sequence>
<gene>
    <name evidence="3" type="ORF">S12H4_41251</name>
</gene>
<feature type="domain" description="4Fe-4S ferredoxin-type" evidence="2">
    <location>
        <begin position="124"/>
        <end position="152"/>
    </location>
</feature>
<dbReference type="InterPro" id="IPR001041">
    <property type="entry name" value="2Fe-2S_ferredoxin-type"/>
</dbReference>
<dbReference type="GO" id="GO:0051537">
    <property type="term" value="F:2 iron, 2 sulfur cluster binding"/>
    <property type="evidence" value="ECO:0007669"/>
    <property type="project" value="InterPro"/>
</dbReference>
<feature type="domain" description="4Fe-4S ferredoxin-type" evidence="2">
    <location>
        <begin position="83"/>
        <end position="114"/>
    </location>
</feature>
<dbReference type="EMBL" id="BARW01025118">
    <property type="protein sequence ID" value="GAJ05063.1"/>
    <property type="molecule type" value="Genomic_DNA"/>
</dbReference>
<organism evidence="3">
    <name type="scientific">marine sediment metagenome</name>
    <dbReference type="NCBI Taxonomy" id="412755"/>
    <lineage>
        <taxon>unclassified sequences</taxon>
        <taxon>metagenomes</taxon>
        <taxon>ecological metagenomes</taxon>
    </lineage>
</organism>
<dbReference type="Gene3D" id="3.30.70.20">
    <property type="match status" value="1"/>
</dbReference>
<dbReference type="AlphaFoldDB" id="X1TIC1"/>
<accession>X1TIC1</accession>
<dbReference type="PROSITE" id="PS00198">
    <property type="entry name" value="4FE4S_FER_1"/>
    <property type="match status" value="1"/>
</dbReference>
<dbReference type="CDD" id="cd00207">
    <property type="entry name" value="fer2"/>
    <property type="match status" value="1"/>
</dbReference>
<name>X1TIC1_9ZZZZ</name>